<name>A0A0F9I2F7_9ZZZZ</name>
<dbReference type="GO" id="GO:0032259">
    <property type="term" value="P:methylation"/>
    <property type="evidence" value="ECO:0007669"/>
    <property type="project" value="UniProtKB-KW"/>
</dbReference>
<protein>
    <recommendedName>
        <fullName evidence="4">DNA methylase N-4/N-6 domain-containing protein</fullName>
    </recommendedName>
</protein>
<dbReference type="PRINTS" id="PR00506">
    <property type="entry name" value="D21N6MTFRASE"/>
</dbReference>
<keyword evidence="3" id="KW-0949">S-adenosyl-L-methionine</keyword>
<dbReference type="Pfam" id="PF01555">
    <property type="entry name" value="N6_N4_Mtase"/>
    <property type="match status" value="1"/>
</dbReference>
<reference evidence="5" key="1">
    <citation type="journal article" date="2015" name="Nature">
        <title>Complex archaea that bridge the gap between prokaryotes and eukaryotes.</title>
        <authorList>
            <person name="Spang A."/>
            <person name="Saw J.H."/>
            <person name="Jorgensen S.L."/>
            <person name="Zaremba-Niedzwiedzka K."/>
            <person name="Martijn J."/>
            <person name="Lind A.E."/>
            <person name="van Eijk R."/>
            <person name="Schleper C."/>
            <person name="Guy L."/>
            <person name="Ettema T.J."/>
        </authorList>
    </citation>
    <scope>NUCLEOTIDE SEQUENCE</scope>
</reference>
<accession>A0A0F9I2F7</accession>
<dbReference type="AlphaFoldDB" id="A0A0F9I2F7"/>
<dbReference type="EMBL" id="LAZR01020683">
    <property type="protein sequence ID" value="KKL88010.1"/>
    <property type="molecule type" value="Genomic_DNA"/>
</dbReference>
<organism evidence="5">
    <name type="scientific">marine sediment metagenome</name>
    <dbReference type="NCBI Taxonomy" id="412755"/>
    <lineage>
        <taxon>unclassified sequences</taxon>
        <taxon>metagenomes</taxon>
        <taxon>ecological metagenomes</taxon>
    </lineage>
</organism>
<keyword evidence="1" id="KW-0489">Methyltransferase</keyword>
<feature type="domain" description="DNA methylase N-4/N-6" evidence="4">
    <location>
        <begin position="37"/>
        <end position="129"/>
    </location>
</feature>
<evidence type="ECO:0000313" key="5">
    <source>
        <dbReference type="EMBL" id="KKL88010.1"/>
    </source>
</evidence>
<proteinExistence type="predicted"/>
<dbReference type="InterPro" id="IPR002295">
    <property type="entry name" value="N4/N6-MTase_EcoPI_Mod-like"/>
</dbReference>
<dbReference type="GO" id="GO:0003677">
    <property type="term" value="F:DNA binding"/>
    <property type="evidence" value="ECO:0007669"/>
    <property type="project" value="InterPro"/>
</dbReference>
<sequence length="141" mass="15876">MLGIRILLLILDKGFIVDDQPIIWNKMRCSIMAKDMHYMSSYEAILFGHKPPSTRILKKPVLNILNFPAIPGQKRIHSLQRPFDLLKLLIENSSSPGELILDCFAGSGSTIHAAKKLQRTGIGFELDEGNFLRAQKFIQGD</sequence>
<evidence type="ECO:0000256" key="2">
    <source>
        <dbReference type="ARBA" id="ARBA00022679"/>
    </source>
</evidence>
<dbReference type="Gene3D" id="3.40.50.150">
    <property type="entry name" value="Vaccinia Virus protein VP39"/>
    <property type="match status" value="1"/>
</dbReference>
<dbReference type="InterPro" id="IPR029063">
    <property type="entry name" value="SAM-dependent_MTases_sf"/>
</dbReference>
<evidence type="ECO:0000256" key="1">
    <source>
        <dbReference type="ARBA" id="ARBA00022603"/>
    </source>
</evidence>
<keyword evidence="2" id="KW-0808">Transferase</keyword>
<dbReference type="InterPro" id="IPR002941">
    <property type="entry name" value="DNA_methylase_N4/N6"/>
</dbReference>
<dbReference type="SUPFAM" id="SSF53335">
    <property type="entry name" value="S-adenosyl-L-methionine-dependent methyltransferases"/>
    <property type="match status" value="1"/>
</dbReference>
<evidence type="ECO:0000256" key="3">
    <source>
        <dbReference type="ARBA" id="ARBA00022691"/>
    </source>
</evidence>
<evidence type="ECO:0000259" key="4">
    <source>
        <dbReference type="Pfam" id="PF01555"/>
    </source>
</evidence>
<dbReference type="GO" id="GO:0008170">
    <property type="term" value="F:N-methyltransferase activity"/>
    <property type="evidence" value="ECO:0007669"/>
    <property type="project" value="InterPro"/>
</dbReference>
<gene>
    <name evidence="5" type="ORF">LCGC14_1928980</name>
</gene>
<comment type="caution">
    <text evidence="5">The sequence shown here is derived from an EMBL/GenBank/DDBJ whole genome shotgun (WGS) entry which is preliminary data.</text>
</comment>